<evidence type="ECO:0000313" key="2">
    <source>
        <dbReference type="Proteomes" id="UP000299102"/>
    </source>
</evidence>
<protein>
    <recommendedName>
        <fullName evidence="3">Mariner Mos1 transposase</fullName>
    </recommendedName>
</protein>
<reference evidence="1 2" key="1">
    <citation type="journal article" date="2019" name="Commun. Biol.">
        <title>The bagworm genome reveals a unique fibroin gene that provides high tensile strength.</title>
        <authorList>
            <person name="Kono N."/>
            <person name="Nakamura H."/>
            <person name="Ohtoshi R."/>
            <person name="Tomita M."/>
            <person name="Numata K."/>
            <person name="Arakawa K."/>
        </authorList>
    </citation>
    <scope>NUCLEOTIDE SEQUENCE [LARGE SCALE GENOMIC DNA]</scope>
</reference>
<name>A0A4C1WIC7_EUMVA</name>
<sequence>MVSAKIMRCSDELVTSQTKEIDASQAERLAIVHLYRSALSLAHSAHAERDNELCFSDEFRDGRPSIAVNNKNIDAVRRMIETDRHVTYYKFRASLGIGDKTRIYRNNPKIKQQLTLWVYQDEPKPTKNAREQSTSKQMIAFFFNKTRRVATVALENCRTMNSDWYTTICLPEVIDELRKNNLKRRILLNHDNASSHMAKETNKFLKEKNVELMSNPA</sequence>
<dbReference type="PANTHER" id="PTHR46060:SF1">
    <property type="entry name" value="MARINER MOS1 TRANSPOSASE-LIKE PROTEIN"/>
    <property type="match status" value="1"/>
</dbReference>
<organism evidence="1 2">
    <name type="scientific">Eumeta variegata</name>
    <name type="common">Bagworm moth</name>
    <name type="synonym">Eumeta japonica</name>
    <dbReference type="NCBI Taxonomy" id="151549"/>
    <lineage>
        <taxon>Eukaryota</taxon>
        <taxon>Metazoa</taxon>
        <taxon>Ecdysozoa</taxon>
        <taxon>Arthropoda</taxon>
        <taxon>Hexapoda</taxon>
        <taxon>Insecta</taxon>
        <taxon>Pterygota</taxon>
        <taxon>Neoptera</taxon>
        <taxon>Endopterygota</taxon>
        <taxon>Lepidoptera</taxon>
        <taxon>Glossata</taxon>
        <taxon>Ditrysia</taxon>
        <taxon>Tineoidea</taxon>
        <taxon>Psychidae</taxon>
        <taxon>Oiketicinae</taxon>
        <taxon>Eumeta</taxon>
    </lineage>
</organism>
<dbReference type="Proteomes" id="UP000299102">
    <property type="component" value="Unassembled WGS sequence"/>
</dbReference>
<dbReference type="EMBL" id="BGZK01000554">
    <property type="protein sequence ID" value="GBP49887.1"/>
    <property type="molecule type" value="Genomic_DNA"/>
</dbReference>
<accession>A0A4C1WIC7</accession>
<proteinExistence type="predicted"/>
<evidence type="ECO:0008006" key="3">
    <source>
        <dbReference type="Google" id="ProtNLM"/>
    </source>
</evidence>
<evidence type="ECO:0000313" key="1">
    <source>
        <dbReference type="EMBL" id="GBP49887.1"/>
    </source>
</evidence>
<dbReference type="InterPro" id="IPR052709">
    <property type="entry name" value="Transposase-MT_Hybrid"/>
</dbReference>
<dbReference type="OrthoDB" id="10017160at2759"/>
<dbReference type="Gene3D" id="3.30.420.10">
    <property type="entry name" value="Ribonuclease H-like superfamily/Ribonuclease H"/>
    <property type="match status" value="1"/>
</dbReference>
<dbReference type="AlphaFoldDB" id="A0A4C1WIC7"/>
<dbReference type="PANTHER" id="PTHR46060">
    <property type="entry name" value="MARINER MOS1 TRANSPOSASE-LIKE PROTEIN"/>
    <property type="match status" value="1"/>
</dbReference>
<dbReference type="InterPro" id="IPR036397">
    <property type="entry name" value="RNaseH_sf"/>
</dbReference>
<comment type="caution">
    <text evidence="1">The sequence shown here is derived from an EMBL/GenBank/DDBJ whole genome shotgun (WGS) entry which is preliminary data.</text>
</comment>
<gene>
    <name evidence="1" type="ORF">EVAR_29500_1</name>
</gene>
<keyword evidence="2" id="KW-1185">Reference proteome</keyword>
<dbReference type="GO" id="GO:0003676">
    <property type="term" value="F:nucleic acid binding"/>
    <property type="evidence" value="ECO:0007669"/>
    <property type="project" value="InterPro"/>
</dbReference>